<feature type="transmembrane region" description="Helical" evidence="16">
    <location>
        <begin position="371"/>
        <end position="391"/>
    </location>
</feature>
<comment type="catalytic activity">
    <reaction evidence="12">
        <text>L-proline(in) + Na(+)(in) = L-proline(out) + Na(+)(out)</text>
        <dbReference type="Rhea" id="RHEA:28967"/>
        <dbReference type="ChEBI" id="CHEBI:29101"/>
        <dbReference type="ChEBI" id="CHEBI:60039"/>
    </reaction>
</comment>
<comment type="function">
    <text evidence="16">Catalyzes the sodium-dependent uptake of extracellular L-proline.</text>
</comment>
<dbReference type="GO" id="GO:0005886">
    <property type="term" value="C:plasma membrane"/>
    <property type="evidence" value="ECO:0007669"/>
    <property type="project" value="UniProtKB-SubCell"/>
</dbReference>
<dbReference type="RefSeq" id="WP_092819779.1">
    <property type="nucleotide sequence ID" value="NZ_BAABKJ010000015.1"/>
</dbReference>
<keyword evidence="4" id="KW-1003">Cell membrane</keyword>
<keyword evidence="10 16" id="KW-0472">Membrane</keyword>
<dbReference type="PROSITE" id="PS00456">
    <property type="entry name" value="NA_SOLUT_SYMP_1"/>
    <property type="match status" value="1"/>
</dbReference>
<evidence type="ECO:0000256" key="12">
    <source>
        <dbReference type="ARBA" id="ARBA00033708"/>
    </source>
</evidence>
<dbReference type="PROSITE" id="PS50283">
    <property type="entry name" value="NA_SOLUT_SYMP_3"/>
    <property type="match status" value="1"/>
</dbReference>
<evidence type="ECO:0000256" key="5">
    <source>
        <dbReference type="ARBA" id="ARBA00022692"/>
    </source>
</evidence>
<evidence type="ECO:0000313" key="18">
    <source>
        <dbReference type="Proteomes" id="UP000243468"/>
    </source>
</evidence>
<evidence type="ECO:0000256" key="2">
    <source>
        <dbReference type="ARBA" id="ARBA00006434"/>
    </source>
</evidence>
<evidence type="ECO:0000256" key="9">
    <source>
        <dbReference type="ARBA" id="ARBA00023065"/>
    </source>
</evidence>
<feature type="transmembrane region" description="Helical" evidence="16">
    <location>
        <begin position="6"/>
        <end position="26"/>
    </location>
</feature>
<feature type="transmembrane region" description="Helical" evidence="16">
    <location>
        <begin position="46"/>
        <end position="70"/>
    </location>
</feature>
<reference evidence="18" key="1">
    <citation type="submission" date="2016-09" db="EMBL/GenBank/DDBJ databases">
        <authorList>
            <person name="Varghese N."/>
            <person name="Submissions S."/>
        </authorList>
    </citation>
    <scope>NUCLEOTIDE SEQUENCE [LARGE SCALE GENOMIC DNA]</scope>
    <source>
        <strain evidence="18">ANC 4667</strain>
    </source>
</reference>
<feature type="transmembrane region" description="Helical" evidence="16">
    <location>
        <begin position="127"/>
        <end position="152"/>
    </location>
</feature>
<gene>
    <name evidence="17" type="ORF">SAMN05421732_10584</name>
</gene>
<evidence type="ECO:0000256" key="4">
    <source>
        <dbReference type="ARBA" id="ARBA00022475"/>
    </source>
</evidence>
<dbReference type="NCBIfam" id="TIGR02121">
    <property type="entry name" value="Na_Pro_sym"/>
    <property type="match status" value="1"/>
</dbReference>
<dbReference type="EMBL" id="FMYO01000005">
    <property type="protein sequence ID" value="SDC32736.1"/>
    <property type="molecule type" value="Genomic_DNA"/>
</dbReference>
<evidence type="ECO:0000313" key="17">
    <source>
        <dbReference type="EMBL" id="SDC32736.1"/>
    </source>
</evidence>
<evidence type="ECO:0000256" key="10">
    <source>
        <dbReference type="ARBA" id="ARBA00023136"/>
    </source>
</evidence>
<organism evidence="17 18">
    <name type="scientific">Acinetobacter kookii</name>
    <dbReference type="NCBI Taxonomy" id="1226327"/>
    <lineage>
        <taxon>Bacteria</taxon>
        <taxon>Pseudomonadati</taxon>
        <taxon>Pseudomonadota</taxon>
        <taxon>Gammaproteobacteria</taxon>
        <taxon>Moraxellales</taxon>
        <taxon>Moraxellaceae</taxon>
        <taxon>Acinetobacter</taxon>
    </lineage>
</organism>
<dbReference type="OrthoDB" id="9789704at2"/>
<dbReference type="GO" id="GO:0031402">
    <property type="term" value="F:sodium ion binding"/>
    <property type="evidence" value="ECO:0007669"/>
    <property type="project" value="UniProtKB-UniRule"/>
</dbReference>
<feature type="transmembrane region" description="Helical" evidence="16">
    <location>
        <begin position="229"/>
        <end position="249"/>
    </location>
</feature>
<keyword evidence="3 16" id="KW-0813">Transport</keyword>
<dbReference type="CDD" id="cd11475">
    <property type="entry name" value="SLC5sbd_PutP"/>
    <property type="match status" value="1"/>
</dbReference>
<dbReference type="GO" id="GO:0015824">
    <property type="term" value="P:proline transport"/>
    <property type="evidence" value="ECO:0007669"/>
    <property type="project" value="UniProtKB-UniRule"/>
</dbReference>
<feature type="transmembrane region" description="Helical" evidence="16">
    <location>
        <begin position="425"/>
        <end position="444"/>
    </location>
</feature>
<feature type="transmembrane region" description="Helical" evidence="16">
    <location>
        <begin position="456"/>
        <end position="474"/>
    </location>
</feature>
<keyword evidence="5 16" id="KW-0812">Transmembrane</keyword>
<feature type="transmembrane region" description="Helical" evidence="16">
    <location>
        <begin position="164"/>
        <end position="184"/>
    </location>
</feature>
<keyword evidence="18" id="KW-1185">Reference proteome</keyword>
<keyword evidence="8 16" id="KW-0915">Sodium</keyword>
<name>A0A1G6KQX4_9GAMM</name>
<keyword evidence="6 16" id="KW-0769">Symport</keyword>
<keyword evidence="9 16" id="KW-0406">Ion transport</keyword>
<feature type="transmembrane region" description="Helical" evidence="16">
    <location>
        <begin position="325"/>
        <end position="350"/>
    </location>
</feature>
<dbReference type="NCBIfam" id="TIGR00813">
    <property type="entry name" value="sss"/>
    <property type="match status" value="1"/>
</dbReference>
<evidence type="ECO:0000256" key="13">
    <source>
        <dbReference type="ARBA" id="ARBA00067214"/>
    </source>
</evidence>
<dbReference type="InterPro" id="IPR001734">
    <property type="entry name" value="Na/solute_symporter"/>
</dbReference>
<keyword evidence="7 16" id="KW-1133">Transmembrane helix</keyword>
<protein>
    <recommendedName>
        <fullName evidence="13 16">Sodium/proline symporter</fullName>
    </recommendedName>
    <alternativeName>
        <fullName evidence="14 16">Proline permease</fullName>
    </alternativeName>
</protein>
<evidence type="ECO:0000256" key="3">
    <source>
        <dbReference type="ARBA" id="ARBA00022448"/>
    </source>
</evidence>
<dbReference type="Pfam" id="PF00474">
    <property type="entry name" value="SSF"/>
    <property type="match status" value="1"/>
</dbReference>
<evidence type="ECO:0000256" key="7">
    <source>
        <dbReference type="ARBA" id="ARBA00022989"/>
    </source>
</evidence>
<keyword evidence="16" id="KW-0029">Amino-acid transport</keyword>
<feature type="transmembrane region" description="Helical" evidence="16">
    <location>
        <begin position="275"/>
        <end position="296"/>
    </location>
</feature>
<proteinExistence type="inferred from homology"/>
<dbReference type="GO" id="GO:0005298">
    <property type="term" value="F:proline:sodium symporter activity"/>
    <property type="evidence" value="ECO:0007669"/>
    <property type="project" value="UniProtKB-UniRule"/>
</dbReference>
<evidence type="ECO:0000256" key="14">
    <source>
        <dbReference type="ARBA" id="ARBA00082709"/>
    </source>
</evidence>
<evidence type="ECO:0000256" key="16">
    <source>
        <dbReference type="RuleBase" id="RU366012"/>
    </source>
</evidence>
<comment type="similarity">
    <text evidence="2 15">Belongs to the sodium:solute symporter (SSF) (TC 2.A.21) family.</text>
</comment>
<dbReference type="GO" id="GO:0015193">
    <property type="term" value="F:L-proline transmembrane transporter activity"/>
    <property type="evidence" value="ECO:0007669"/>
    <property type="project" value="TreeGrafter"/>
</dbReference>
<feature type="transmembrane region" description="Helical" evidence="16">
    <location>
        <begin position="397"/>
        <end position="418"/>
    </location>
</feature>
<keyword evidence="16" id="KW-0997">Cell inner membrane</keyword>
<evidence type="ECO:0000256" key="6">
    <source>
        <dbReference type="ARBA" id="ARBA00022847"/>
    </source>
</evidence>
<sequence length="496" mass="53640">MSSLNPTLITFLFYIVAMVAIGLLAYRATANFSDYILGGRRLGSFVTALSAGASDMSGWLLMGLPGAIYLSGLSEMWIAIGLIIGAWLNWLLVAGRLRVHTEVQHNALTLPDYFSNRFNDQKKILRVASAFIILIFFAIYCASGMVAGARLFENMFGLSYSTALWISAIATISYVFIGGFLAVSWTDTIQATLMIFALLLTPIVTILSFSDLSQMTLALEAARPQAMNVMGDLSFVAIMSLLAWGLGYFGQPHILVRFMAADSVKSIPNARRIGMAWMTLCLGGAVAAGFFGIAYFQQHPELAGAVTANPETVFMELTKILFNPWVAGIVLAAILAAVMSTLSCQLLVCSSTLTEDFYKSFLRKNASQTELVWIGRLMVLLIALLAIWMAGNPESKVLGLVAYAWAGFGAAFGPLIILSLFWRRMTLNGALAGMLVGAVVVILWKNLLGDTGVYEIIPGFIASIIAIVVVSLLGKAPSAEVTTRFDEGDRLYKASK</sequence>
<feature type="transmembrane region" description="Helical" evidence="16">
    <location>
        <begin position="76"/>
        <end position="94"/>
    </location>
</feature>
<keyword evidence="11 16" id="KW-0739">Sodium transport</keyword>
<dbReference type="PROSITE" id="PS00457">
    <property type="entry name" value="NA_SOLUT_SYMP_2"/>
    <property type="match status" value="1"/>
</dbReference>
<comment type="subcellular location">
    <subcellularLocation>
        <location evidence="16">Cell inner membrane</location>
        <topology evidence="16">Multi-pass membrane protein</topology>
    </subcellularLocation>
    <subcellularLocation>
        <location evidence="1">Cell membrane</location>
        <topology evidence="1">Multi-pass membrane protein</topology>
    </subcellularLocation>
</comment>
<dbReference type="AlphaFoldDB" id="A0A1G6KQX4"/>
<dbReference type="Gene3D" id="1.20.1730.10">
    <property type="entry name" value="Sodium/glucose cotransporter"/>
    <property type="match status" value="1"/>
</dbReference>
<feature type="transmembrane region" description="Helical" evidence="16">
    <location>
        <begin position="191"/>
        <end position="209"/>
    </location>
</feature>
<dbReference type="Proteomes" id="UP000243468">
    <property type="component" value="Unassembled WGS sequence"/>
</dbReference>
<dbReference type="PANTHER" id="PTHR48086">
    <property type="entry name" value="SODIUM/PROLINE SYMPORTER-RELATED"/>
    <property type="match status" value="1"/>
</dbReference>
<dbReference type="InterPro" id="IPR011851">
    <property type="entry name" value="Na/Pro_symporter"/>
</dbReference>
<dbReference type="InterPro" id="IPR038377">
    <property type="entry name" value="Na/Glc_symporter_sf"/>
</dbReference>
<evidence type="ECO:0000256" key="8">
    <source>
        <dbReference type="ARBA" id="ARBA00023053"/>
    </source>
</evidence>
<dbReference type="InterPro" id="IPR018212">
    <property type="entry name" value="Na/solute_symporter_CS"/>
</dbReference>
<dbReference type="STRING" id="1226327.SAMN05421732_10584"/>
<dbReference type="InterPro" id="IPR050277">
    <property type="entry name" value="Sodium:Solute_Symporter"/>
</dbReference>
<dbReference type="FunFam" id="1.20.1730.10:FF:000002">
    <property type="entry name" value="Sodium/proline symporter"/>
    <property type="match status" value="1"/>
</dbReference>
<evidence type="ECO:0000256" key="1">
    <source>
        <dbReference type="ARBA" id="ARBA00004651"/>
    </source>
</evidence>
<accession>A0A1G6KQX4</accession>
<evidence type="ECO:0000256" key="15">
    <source>
        <dbReference type="RuleBase" id="RU362091"/>
    </source>
</evidence>
<evidence type="ECO:0000256" key="11">
    <source>
        <dbReference type="ARBA" id="ARBA00023201"/>
    </source>
</evidence>
<dbReference type="PANTHER" id="PTHR48086:SF3">
    <property type="entry name" value="SODIUM_PROLINE SYMPORTER"/>
    <property type="match status" value="1"/>
</dbReference>